<dbReference type="OrthoDB" id="6286780at2759"/>
<name>A0A3P7LRE6_DIBLA</name>
<evidence type="ECO:0000313" key="2">
    <source>
        <dbReference type="Proteomes" id="UP000281553"/>
    </source>
</evidence>
<accession>A0A3P7LRE6</accession>
<dbReference type="EMBL" id="UYRU01045824">
    <property type="protein sequence ID" value="VDN08801.1"/>
    <property type="molecule type" value="Genomic_DNA"/>
</dbReference>
<gene>
    <name evidence="1" type="ORF">DILT_LOCUS4632</name>
</gene>
<dbReference type="AlphaFoldDB" id="A0A3P7LRE6"/>
<sequence length="89" mass="9766">MVSGEPGSSEENQTQEQNVLVGELGQFLEECNVATGDSWDNMPHYVGGDLLPQLNLPACLPSMIHQPVARFTVKDPNLLAPPEFMTPRM</sequence>
<protein>
    <submittedName>
        <fullName evidence="1">Uncharacterized protein</fullName>
    </submittedName>
</protein>
<evidence type="ECO:0000313" key="1">
    <source>
        <dbReference type="EMBL" id="VDN08801.1"/>
    </source>
</evidence>
<organism evidence="1 2">
    <name type="scientific">Dibothriocephalus latus</name>
    <name type="common">Fish tapeworm</name>
    <name type="synonym">Diphyllobothrium latum</name>
    <dbReference type="NCBI Taxonomy" id="60516"/>
    <lineage>
        <taxon>Eukaryota</taxon>
        <taxon>Metazoa</taxon>
        <taxon>Spiralia</taxon>
        <taxon>Lophotrochozoa</taxon>
        <taxon>Platyhelminthes</taxon>
        <taxon>Cestoda</taxon>
        <taxon>Eucestoda</taxon>
        <taxon>Diphyllobothriidea</taxon>
        <taxon>Diphyllobothriidae</taxon>
        <taxon>Dibothriocephalus</taxon>
    </lineage>
</organism>
<dbReference type="Proteomes" id="UP000281553">
    <property type="component" value="Unassembled WGS sequence"/>
</dbReference>
<keyword evidence="2" id="KW-1185">Reference proteome</keyword>
<reference evidence="1 2" key="1">
    <citation type="submission" date="2018-11" db="EMBL/GenBank/DDBJ databases">
        <authorList>
            <consortium name="Pathogen Informatics"/>
        </authorList>
    </citation>
    <scope>NUCLEOTIDE SEQUENCE [LARGE SCALE GENOMIC DNA]</scope>
</reference>
<proteinExistence type="predicted"/>